<proteinExistence type="predicted"/>
<evidence type="ECO:0000313" key="3">
    <source>
        <dbReference type="Proteomes" id="UP001190700"/>
    </source>
</evidence>
<feature type="non-terminal residue" evidence="2">
    <location>
        <position position="1"/>
    </location>
</feature>
<dbReference type="PANTHER" id="PTHR45703">
    <property type="entry name" value="DYNEIN HEAVY CHAIN"/>
    <property type="match status" value="1"/>
</dbReference>
<comment type="caution">
    <text evidence="2">The sequence shown here is derived from an EMBL/GenBank/DDBJ whole genome shotgun (WGS) entry which is preliminary data.</text>
</comment>
<dbReference type="GO" id="GO:0030286">
    <property type="term" value="C:dynein complex"/>
    <property type="evidence" value="ECO:0007669"/>
    <property type="project" value="InterPro"/>
</dbReference>
<dbReference type="Pfam" id="PF18199">
    <property type="entry name" value="Dynein_C"/>
    <property type="match status" value="1"/>
</dbReference>
<evidence type="ECO:0000259" key="1">
    <source>
        <dbReference type="Pfam" id="PF18199"/>
    </source>
</evidence>
<dbReference type="InterPro" id="IPR043160">
    <property type="entry name" value="Dynein_C_barrel"/>
</dbReference>
<dbReference type="PANTHER" id="PTHR45703:SF36">
    <property type="entry name" value="DYNEIN HEAVY CHAIN, CYTOPLASMIC"/>
    <property type="match status" value="1"/>
</dbReference>
<dbReference type="AlphaFoldDB" id="A0AAE0GL13"/>
<dbReference type="Proteomes" id="UP001190700">
    <property type="component" value="Unassembled WGS sequence"/>
</dbReference>
<dbReference type="InterPro" id="IPR026983">
    <property type="entry name" value="DHC"/>
</dbReference>
<dbReference type="Gene3D" id="3.10.490.20">
    <property type="match status" value="1"/>
</dbReference>
<dbReference type="GO" id="GO:0007018">
    <property type="term" value="P:microtubule-based movement"/>
    <property type="evidence" value="ECO:0007669"/>
    <property type="project" value="InterPro"/>
</dbReference>
<accession>A0AAE0GL13</accession>
<dbReference type="GO" id="GO:0045505">
    <property type="term" value="F:dynein intermediate chain binding"/>
    <property type="evidence" value="ECO:0007669"/>
    <property type="project" value="InterPro"/>
</dbReference>
<sequence>VCLQSFVPTDVDLDAVPANCIYFDGLYIEGASWNSDKSQLEDAKPRQPYGRMSIICIHSTVSPGDEYKNIFEHAAHPKRFDQEYEKQHGNNYMCPIYRTPHRCRTEEQDGGVSQHQILLKVPLNCGSNSVSHWIKHGVALMSGPSD</sequence>
<keyword evidence="3" id="KW-1185">Reference proteome</keyword>
<protein>
    <recommendedName>
        <fullName evidence="1">Dynein heavy chain C-terminal domain-containing protein</fullName>
    </recommendedName>
</protein>
<dbReference type="GO" id="GO:0051959">
    <property type="term" value="F:dynein light intermediate chain binding"/>
    <property type="evidence" value="ECO:0007669"/>
    <property type="project" value="InterPro"/>
</dbReference>
<dbReference type="EMBL" id="LGRX02004992">
    <property type="protein sequence ID" value="KAK3279351.1"/>
    <property type="molecule type" value="Genomic_DNA"/>
</dbReference>
<evidence type="ECO:0000313" key="2">
    <source>
        <dbReference type="EMBL" id="KAK3279351.1"/>
    </source>
</evidence>
<dbReference type="InterPro" id="IPR041228">
    <property type="entry name" value="Dynein_C"/>
</dbReference>
<gene>
    <name evidence="2" type="ORF">CYMTET_12763</name>
</gene>
<feature type="domain" description="Dynein heavy chain C-terminal" evidence="1">
    <location>
        <begin position="14"/>
        <end position="141"/>
    </location>
</feature>
<reference evidence="2 3" key="1">
    <citation type="journal article" date="2015" name="Genome Biol. Evol.">
        <title>Comparative Genomics of a Bacterivorous Green Alga Reveals Evolutionary Causalities and Consequences of Phago-Mixotrophic Mode of Nutrition.</title>
        <authorList>
            <person name="Burns J.A."/>
            <person name="Paasch A."/>
            <person name="Narechania A."/>
            <person name="Kim E."/>
        </authorList>
    </citation>
    <scope>NUCLEOTIDE SEQUENCE [LARGE SCALE GENOMIC DNA]</scope>
    <source>
        <strain evidence="2 3">PLY_AMNH</strain>
    </source>
</reference>
<name>A0AAE0GL13_9CHLO</name>
<organism evidence="2 3">
    <name type="scientific">Cymbomonas tetramitiformis</name>
    <dbReference type="NCBI Taxonomy" id="36881"/>
    <lineage>
        <taxon>Eukaryota</taxon>
        <taxon>Viridiplantae</taxon>
        <taxon>Chlorophyta</taxon>
        <taxon>Pyramimonadophyceae</taxon>
        <taxon>Pyramimonadales</taxon>
        <taxon>Pyramimonadaceae</taxon>
        <taxon>Cymbomonas</taxon>
    </lineage>
</organism>